<name>A0A502BZG1_9GAMM</name>
<dbReference type="Gene3D" id="3.40.50.1820">
    <property type="entry name" value="alpha/beta hydrolase"/>
    <property type="match status" value="1"/>
</dbReference>
<gene>
    <name evidence="1" type="ORF">EAH88_14770</name>
</gene>
<dbReference type="OrthoDB" id="489469at2"/>
<dbReference type="AlphaFoldDB" id="A0A502BZG1"/>
<comment type="caution">
    <text evidence="1">The sequence shown here is derived from an EMBL/GenBank/DDBJ whole genome shotgun (WGS) entry which is preliminary data.</text>
</comment>
<dbReference type="InterPro" id="IPR029058">
    <property type="entry name" value="AB_hydrolase_fold"/>
</dbReference>
<keyword evidence="2" id="KW-1185">Reference proteome</keyword>
<dbReference type="Proteomes" id="UP000319486">
    <property type="component" value="Unassembled WGS sequence"/>
</dbReference>
<accession>A0A502BZG1</accession>
<dbReference type="SUPFAM" id="SSF53474">
    <property type="entry name" value="alpha/beta-Hydrolases"/>
    <property type="match status" value="1"/>
</dbReference>
<sequence length="480" mass="51223">MTTLVFVHGWSVASTSTYGLLPQQLQQQAAAAGLSLTLTDIWLSEYVSFDDAVTMADLVRAFDHALRDLHLLDASFACITHSTGGPVVREWLRAQRDKPATHSTIRISHLVMLAPANFGSALAQLGKGMLGRLKSWFAGVDPGQRILDWLELGSAESLSLNLDYIHSDDPATHGQFQFVLIGDRPDRSLYDHLNSYTGEDGSDGVVRLAAANLNAHHAVLSPQTNAAQGGIDALTLNLSRGPRCAFKLIADAAHSGPVHGIMASAAPATVQAILRCLAIRTAIDYSALCDAFDRENADRDANKVELEPAGPFAPRVHIHDPRSLLIVRLTDEAGEPLTGAGFLLTGGTQASADLMPDGFMLDRQANSKSRTTISLFLDHSLLAGDARVADPRNTRKTLRAAVASHRPYGASVRPIDLDGLVHHALAISAAGDDLLGVLGPHQTTVLDVVLPRKVHEGVFRLTGTLAPHDFSKPVPGAVIG</sequence>
<dbReference type="EMBL" id="RCZO01000009">
    <property type="protein sequence ID" value="TPG05903.1"/>
    <property type="molecule type" value="Genomic_DNA"/>
</dbReference>
<organism evidence="1 2">
    <name type="scientific">Rhodanobacter glycinis</name>
    <dbReference type="NCBI Taxonomy" id="582702"/>
    <lineage>
        <taxon>Bacteria</taxon>
        <taxon>Pseudomonadati</taxon>
        <taxon>Pseudomonadota</taxon>
        <taxon>Gammaproteobacteria</taxon>
        <taxon>Lysobacterales</taxon>
        <taxon>Rhodanobacteraceae</taxon>
        <taxon>Rhodanobacter</taxon>
    </lineage>
</organism>
<evidence type="ECO:0000313" key="2">
    <source>
        <dbReference type="Proteomes" id="UP000319486"/>
    </source>
</evidence>
<protein>
    <submittedName>
        <fullName evidence="1">Phospholipase</fullName>
    </submittedName>
</protein>
<evidence type="ECO:0000313" key="1">
    <source>
        <dbReference type="EMBL" id="TPG05903.1"/>
    </source>
</evidence>
<proteinExistence type="predicted"/>
<reference evidence="1 2" key="1">
    <citation type="journal article" date="2019" name="Environ. Microbiol.">
        <title>Species interactions and distinct microbial communities in high Arctic permafrost affected cryosols are associated with the CH4 and CO2 gas fluxes.</title>
        <authorList>
            <person name="Altshuler I."/>
            <person name="Hamel J."/>
            <person name="Turney S."/>
            <person name="Magnuson E."/>
            <person name="Levesque R."/>
            <person name="Greer C."/>
            <person name="Whyte L.G."/>
        </authorList>
    </citation>
    <scope>NUCLEOTIDE SEQUENCE [LARGE SCALE GENOMIC DNA]</scope>
    <source>
        <strain evidence="1 2">S13Y</strain>
    </source>
</reference>
<dbReference type="RefSeq" id="WP_140654078.1">
    <property type="nucleotide sequence ID" value="NZ_RCZB01000001.1"/>
</dbReference>